<dbReference type="AlphaFoldDB" id="A0AAE4S9Y4"/>
<protein>
    <submittedName>
        <fullName evidence="1">Uncharacterized protein</fullName>
    </submittedName>
</protein>
<organism evidence="1 2">
    <name type="scientific">Methanorbis furvi</name>
    <dbReference type="NCBI Taxonomy" id="3028299"/>
    <lineage>
        <taxon>Archaea</taxon>
        <taxon>Methanobacteriati</taxon>
        <taxon>Methanobacteriota</taxon>
        <taxon>Stenosarchaea group</taxon>
        <taxon>Methanomicrobia</taxon>
        <taxon>Methanomicrobiales</taxon>
        <taxon>Methanocorpusculaceae</taxon>
        <taxon>Methanorbis</taxon>
    </lineage>
</organism>
<evidence type="ECO:0000313" key="2">
    <source>
        <dbReference type="Proteomes" id="UP001273136"/>
    </source>
</evidence>
<proteinExistence type="predicted"/>
<accession>A0AAE4S9Y4</accession>
<sequence>MPFNEVDRVYIDANDREKYNDKTGLGSLSPFFAQKSNSDLFLFAIAYALKNGLPRKPLASRDGYFRTDYLKEVDEVLLKSLAVYDKKSIDVLENEKEILQIAEEYANAGIKVLYKDLKNRSGNYQLEIEEYLAEIDIPR</sequence>
<comment type="caution">
    <text evidence="1">The sequence shown here is derived from an EMBL/GenBank/DDBJ whole genome shotgun (WGS) entry which is preliminary data.</text>
</comment>
<dbReference type="Proteomes" id="UP001273136">
    <property type="component" value="Unassembled WGS sequence"/>
</dbReference>
<keyword evidence="2" id="KW-1185">Reference proteome</keyword>
<evidence type="ECO:0000313" key="1">
    <source>
        <dbReference type="EMBL" id="MDV0442322.1"/>
    </source>
</evidence>
<dbReference type="EMBL" id="JAWDKA010000008">
    <property type="protein sequence ID" value="MDV0442322.1"/>
    <property type="molecule type" value="Genomic_DNA"/>
</dbReference>
<gene>
    <name evidence="1" type="ORF">McpAg1_15570</name>
</gene>
<dbReference type="RefSeq" id="WP_338094738.1">
    <property type="nucleotide sequence ID" value="NZ_JAWDKA010000008.1"/>
</dbReference>
<reference evidence="1" key="1">
    <citation type="submission" date="2023-06" db="EMBL/GenBank/DDBJ databases">
        <title>Genome sequence of Methancorpusculaceae sp. Ag1.</title>
        <authorList>
            <person name="Protasov E."/>
            <person name="Platt K."/>
            <person name="Poehlein A."/>
            <person name="Daniel R."/>
            <person name="Brune A."/>
        </authorList>
    </citation>
    <scope>NUCLEOTIDE SEQUENCE</scope>
    <source>
        <strain evidence="1">Ag1</strain>
    </source>
</reference>
<name>A0AAE4S9Y4_9EURY</name>